<organism evidence="2 3">
    <name type="scientific">Kineobactrum salinum</name>
    <dbReference type="NCBI Taxonomy" id="2708301"/>
    <lineage>
        <taxon>Bacteria</taxon>
        <taxon>Pseudomonadati</taxon>
        <taxon>Pseudomonadota</taxon>
        <taxon>Gammaproteobacteria</taxon>
        <taxon>Cellvibrionales</taxon>
        <taxon>Halieaceae</taxon>
        <taxon>Kineobactrum</taxon>
    </lineage>
</organism>
<evidence type="ECO:0000313" key="3">
    <source>
        <dbReference type="Proteomes" id="UP000477680"/>
    </source>
</evidence>
<reference evidence="2 3" key="1">
    <citation type="submission" date="2020-02" db="EMBL/GenBank/DDBJ databases">
        <title>Genome sequencing for Kineobactrum sp. M2.</title>
        <authorList>
            <person name="Park S.-J."/>
        </authorList>
    </citation>
    <scope>NUCLEOTIDE SEQUENCE [LARGE SCALE GENOMIC DNA]</scope>
    <source>
        <strain evidence="2 3">M2</strain>
    </source>
</reference>
<gene>
    <name evidence="2" type="ORF">G3T16_06220</name>
</gene>
<dbReference type="Pfam" id="PF13452">
    <property type="entry name" value="FAS1_DH_region"/>
    <property type="match status" value="1"/>
</dbReference>
<dbReference type="SUPFAM" id="SSF54637">
    <property type="entry name" value="Thioesterase/thiol ester dehydrase-isomerase"/>
    <property type="match status" value="1"/>
</dbReference>
<sequence length="147" mass="16537">MLDRSKIGHEFNSFTTEVEKGRLKFFAKAIGETNPVYTDEAAARAAGYRTIPAPPTFPFSLDLESPEFLPIVRVLQLDLGRVLHGSQEFEYFGMIYAGDHITVSSRIADIYDKKGGALEFVVQENRYTNQHDELVSTATNTLIYRNA</sequence>
<feature type="domain" description="FAS1-like dehydratase" evidence="1">
    <location>
        <begin position="6"/>
        <end position="137"/>
    </location>
</feature>
<dbReference type="RefSeq" id="WP_163494302.1">
    <property type="nucleotide sequence ID" value="NZ_CP048711.1"/>
</dbReference>
<keyword evidence="3" id="KW-1185">Reference proteome</keyword>
<evidence type="ECO:0000259" key="1">
    <source>
        <dbReference type="Pfam" id="PF13452"/>
    </source>
</evidence>
<dbReference type="CDD" id="cd03441">
    <property type="entry name" value="R_hydratase_like"/>
    <property type="match status" value="1"/>
</dbReference>
<accession>A0A6C0U3W5</accession>
<dbReference type="Gene3D" id="3.10.129.10">
    <property type="entry name" value="Hotdog Thioesterase"/>
    <property type="match status" value="1"/>
</dbReference>
<protein>
    <submittedName>
        <fullName evidence="2">MaoC family dehydratase</fullName>
    </submittedName>
</protein>
<dbReference type="InterPro" id="IPR016709">
    <property type="entry name" value="HadA-like"/>
</dbReference>
<name>A0A6C0U3W5_9GAMM</name>
<proteinExistence type="predicted"/>
<dbReference type="KEGG" id="kim:G3T16_06220"/>
<dbReference type="Proteomes" id="UP000477680">
    <property type="component" value="Chromosome"/>
</dbReference>
<dbReference type="AlphaFoldDB" id="A0A6C0U3W5"/>
<evidence type="ECO:0000313" key="2">
    <source>
        <dbReference type="EMBL" id="QIB65055.1"/>
    </source>
</evidence>
<dbReference type="PIRSF" id="PIRSF018072">
    <property type="entry name" value="UCP018072"/>
    <property type="match status" value="1"/>
</dbReference>
<dbReference type="InterPro" id="IPR029069">
    <property type="entry name" value="HotDog_dom_sf"/>
</dbReference>
<dbReference type="InterPro" id="IPR039569">
    <property type="entry name" value="FAS1-like_DH_region"/>
</dbReference>
<dbReference type="EMBL" id="CP048711">
    <property type="protein sequence ID" value="QIB65055.1"/>
    <property type="molecule type" value="Genomic_DNA"/>
</dbReference>